<dbReference type="InterPro" id="IPR051351">
    <property type="entry name" value="Ascorbate-PTS_EIIA_comp"/>
</dbReference>
<evidence type="ECO:0000256" key="10">
    <source>
        <dbReference type="ARBA" id="ARBA00042072"/>
    </source>
</evidence>
<keyword evidence="2" id="KW-0813">Transport</keyword>
<dbReference type="InterPro" id="IPR016152">
    <property type="entry name" value="PTrfase/Anion_transptr"/>
</dbReference>
<evidence type="ECO:0000313" key="13">
    <source>
        <dbReference type="Proteomes" id="UP001596306"/>
    </source>
</evidence>
<protein>
    <recommendedName>
        <fullName evidence="9">Ascorbate-specific PTS system EIIA component</fullName>
    </recommendedName>
    <alternativeName>
        <fullName evidence="10">Ascorbate-specific phosphotransferase enzyme IIA component</fullName>
    </alternativeName>
</protein>
<comment type="function">
    <text evidence="8">The phosphoenolpyruvate-dependent sugar phosphotransferase system (sugar PTS), a major carbohydrate active transport system, catalyzes the phosphorylation of incoming sugar substrates concomitantly with their translocation across the cell membrane. The enzyme II UlaABC PTS system is involved in ascorbate transport.</text>
</comment>
<dbReference type="Pfam" id="PF00359">
    <property type="entry name" value="PTS_EIIA_2"/>
    <property type="match status" value="1"/>
</dbReference>
<evidence type="ECO:0000256" key="8">
    <source>
        <dbReference type="ARBA" id="ARBA00037387"/>
    </source>
</evidence>
<proteinExistence type="predicted"/>
<reference evidence="13" key="1">
    <citation type="journal article" date="2019" name="Int. J. Syst. Evol. Microbiol.">
        <title>The Global Catalogue of Microorganisms (GCM) 10K type strain sequencing project: providing services to taxonomists for standard genome sequencing and annotation.</title>
        <authorList>
            <consortium name="The Broad Institute Genomics Platform"/>
            <consortium name="The Broad Institute Genome Sequencing Center for Infectious Disease"/>
            <person name="Wu L."/>
            <person name="Ma J."/>
        </authorList>
    </citation>
    <scope>NUCLEOTIDE SEQUENCE [LARGE SCALE GENOMIC DNA]</scope>
    <source>
        <strain evidence="13">CCUG 43304</strain>
    </source>
</reference>
<keyword evidence="12" id="KW-0762">Sugar transport</keyword>
<keyword evidence="6" id="KW-0598">Phosphotransferase system</keyword>
<feature type="domain" description="PTS EIIA type-2" evidence="11">
    <location>
        <begin position="3"/>
        <end position="146"/>
    </location>
</feature>
<evidence type="ECO:0000256" key="4">
    <source>
        <dbReference type="ARBA" id="ARBA00022553"/>
    </source>
</evidence>
<dbReference type="SUPFAM" id="SSF55804">
    <property type="entry name" value="Phoshotransferase/anion transport protein"/>
    <property type="match status" value="1"/>
</dbReference>
<comment type="subcellular location">
    <subcellularLocation>
        <location evidence="1">Cytoplasm</location>
    </subcellularLocation>
</comment>
<gene>
    <name evidence="12" type="ORF">ACFQB0_02895</name>
</gene>
<evidence type="ECO:0000259" key="11">
    <source>
        <dbReference type="PROSITE" id="PS51094"/>
    </source>
</evidence>
<name>A0ABW1VAR7_9MICO</name>
<organism evidence="12 13">
    <name type="scientific">Luethyella okanaganae</name>
    <dbReference type="NCBI Taxonomy" id="69372"/>
    <lineage>
        <taxon>Bacteria</taxon>
        <taxon>Bacillati</taxon>
        <taxon>Actinomycetota</taxon>
        <taxon>Actinomycetes</taxon>
        <taxon>Micrococcales</taxon>
        <taxon>Microbacteriaceae</taxon>
        <taxon>Luethyella</taxon>
    </lineage>
</organism>
<dbReference type="PANTHER" id="PTHR36203:SF1">
    <property type="entry name" value="ASCORBATE-SPECIFIC PTS SYSTEM EIIA COMPONENT"/>
    <property type="match status" value="1"/>
</dbReference>
<keyword evidence="13" id="KW-1185">Reference proteome</keyword>
<dbReference type="InterPro" id="IPR002178">
    <property type="entry name" value="PTS_EIIA_type-2_dom"/>
</dbReference>
<evidence type="ECO:0000256" key="1">
    <source>
        <dbReference type="ARBA" id="ARBA00004496"/>
    </source>
</evidence>
<comment type="caution">
    <text evidence="12">The sequence shown here is derived from an EMBL/GenBank/DDBJ whole genome shotgun (WGS) entry which is preliminary data.</text>
</comment>
<dbReference type="CDD" id="cd00211">
    <property type="entry name" value="PTS_IIA_fru"/>
    <property type="match status" value="1"/>
</dbReference>
<dbReference type="Proteomes" id="UP001596306">
    <property type="component" value="Unassembled WGS sequence"/>
</dbReference>
<evidence type="ECO:0000313" key="12">
    <source>
        <dbReference type="EMBL" id="MFC6355061.1"/>
    </source>
</evidence>
<evidence type="ECO:0000256" key="9">
    <source>
        <dbReference type="ARBA" id="ARBA00041175"/>
    </source>
</evidence>
<dbReference type="RefSeq" id="WP_386727364.1">
    <property type="nucleotide sequence ID" value="NZ_JBHSTP010000001.1"/>
</dbReference>
<evidence type="ECO:0000256" key="5">
    <source>
        <dbReference type="ARBA" id="ARBA00022679"/>
    </source>
</evidence>
<dbReference type="Gene3D" id="3.40.930.10">
    <property type="entry name" value="Mannitol-specific EII, Chain A"/>
    <property type="match status" value="1"/>
</dbReference>
<keyword evidence="7" id="KW-0418">Kinase</keyword>
<evidence type="ECO:0000256" key="3">
    <source>
        <dbReference type="ARBA" id="ARBA00022490"/>
    </source>
</evidence>
<accession>A0ABW1VAR7</accession>
<sequence>MTTRLGNHGVRCKVAVPDWRAAIHAAGELMVASGGCEPSYVAAMEDGVVTYGPYIVIAPGVAIPHARPERGVLAQGTAVVTLAHGVDFGEESNDPVDLIIAFTAHDKESHLQTLQTLVAVLGDEVTLTRIRAATTEEQLDAALRRAETELTA</sequence>
<evidence type="ECO:0000256" key="6">
    <source>
        <dbReference type="ARBA" id="ARBA00022683"/>
    </source>
</evidence>
<evidence type="ECO:0000256" key="2">
    <source>
        <dbReference type="ARBA" id="ARBA00022448"/>
    </source>
</evidence>
<dbReference type="EMBL" id="JBHSTP010000001">
    <property type="protein sequence ID" value="MFC6355061.1"/>
    <property type="molecule type" value="Genomic_DNA"/>
</dbReference>
<keyword evidence="3" id="KW-0963">Cytoplasm</keyword>
<dbReference type="PROSITE" id="PS51094">
    <property type="entry name" value="PTS_EIIA_TYPE_2"/>
    <property type="match status" value="1"/>
</dbReference>
<keyword evidence="4" id="KW-0597">Phosphoprotein</keyword>
<keyword evidence="5" id="KW-0808">Transferase</keyword>
<dbReference type="PANTHER" id="PTHR36203">
    <property type="entry name" value="ASCORBATE-SPECIFIC PTS SYSTEM EIIA COMPONENT"/>
    <property type="match status" value="1"/>
</dbReference>
<evidence type="ECO:0000256" key="7">
    <source>
        <dbReference type="ARBA" id="ARBA00022777"/>
    </source>
</evidence>